<proteinExistence type="predicted"/>
<evidence type="ECO:0000313" key="2">
    <source>
        <dbReference type="EMBL" id="RKL00745.1"/>
    </source>
</evidence>
<accession>A0A420Q7E6</accession>
<feature type="compositionally biased region" description="Basic and acidic residues" evidence="1">
    <location>
        <begin position="274"/>
        <end position="298"/>
    </location>
</feature>
<dbReference type="Proteomes" id="UP000285860">
    <property type="component" value="Unassembled WGS sequence"/>
</dbReference>
<organism evidence="2 3">
    <name type="scientific">Fusarium oxysporum</name>
    <name type="common">Fusarium vascular wilt</name>
    <dbReference type="NCBI Taxonomy" id="5507"/>
    <lineage>
        <taxon>Eukaryota</taxon>
        <taxon>Fungi</taxon>
        <taxon>Dikarya</taxon>
        <taxon>Ascomycota</taxon>
        <taxon>Pezizomycotina</taxon>
        <taxon>Sordariomycetes</taxon>
        <taxon>Hypocreomycetidae</taxon>
        <taxon>Hypocreales</taxon>
        <taxon>Nectriaceae</taxon>
        <taxon>Fusarium</taxon>
        <taxon>Fusarium oxysporum species complex</taxon>
    </lineage>
</organism>
<reference evidence="2 3" key="1">
    <citation type="journal article" date="2018" name="Sci. Rep.">
        <title>Characterisation of pathogen-specific regions and novel effector candidates in Fusarium oxysporum f. sp. cepae.</title>
        <authorList>
            <person name="Armitage A.D."/>
            <person name="Taylor A."/>
            <person name="Sobczyk M.K."/>
            <person name="Baxter L."/>
            <person name="Greenfield B.P."/>
            <person name="Bates H.J."/>
            <person name="Wilson F."/>
            <person name="Jackson A.C."/>
            <person name="Ott S."/>
            <person name="Harrison R.J."/>
            <person name="Clarkson J.P."/>
        </authorList>
    </citation>
    <scope>NUCLEOTIDE SEQUENCE [LARGE SCALE GENOMIC DNA]</scope>
    <source>
        <strain evidence="2 3">Fo_A28</strain>
    </source>
</reference>
<feature type="compositionally biased region" description="Polar residues" evidence="1">
    <location>
        <begin position="325"/>
        <end position="339"/>
    </location>
</feature>
<comment type="caution">
    <text evidence="2">The sequence shown here is derived from an EMBL/GenBank/DDBJ whole genome shotgun (WGS) entry which is preliminary data.</text>
</comment>
<dbReference type="VEuPathDB" id="FungiDB:FOC1_g10006056"/>
<feature type="compositionally biased region" description="Basic and acidic residues" evidence="1">
    <location>
        <begin position="125"/>
        <end position="148"/>
    </location>
</feature>
<dbReference type="VEuPathDB" id="FungiDB:FOZG_08198"/>
<dbReference type="AlphaFoldDB" id="A0A420Q7E6"/>
<dbReference type="EMBL" id="MRCY01000084">
    <property type="protein sequence ID" value="RKL00745.1"/>
    <property type="molecule type" value="Genomic_DNA"/>
</dbReference>
<evidence type="ECO:0000256" key="1">
    <source>
        <dbReference type="SAM" id="MobiDB-lite"/>
    </source>
</evidence>
<gene>
    <name evidence="2" type="ORF">BFJ68_g12611</name>
</gene>
<protein>
    <submittedName>
        <fullName evidence="2">Uncharacterized protein</fullName>
    </submittedName>
</protein>
<feature type="compositionally biased region" description="Polar residues" evidence="1">
    <location>
        <begin position="236"/>
        <end position="250"/>
    </location>
</feature>
<feature type="compositionally biased region" description="Low complexity" evidence="1">
    <location>
        <begin position="257"/>
        <end position="269"/>
    </location>
</feature>
<name>A0A420Q7E6_FUSOX</name>
<evidence type="ECO:0000313" key="3">
    <source>
        <dbReference type="Proteomes" id="UP000285860"/>
    </source>
</evidence>
<dbReference type="VEuPathDB" id="FungiDB:FOC4_g10002794"/>
<feature type="region of interest" description="Disordered" evidence="1">
    <location>
        <begin position="225"/>
        <end position="348"/>
    </location>
</feature>
<sequence length="348" mass="38322">MASNNRDPFLGSAGVGDSPFERHARRIGNMVVDLMDYSGRIGEDRAHARSGPIIAELEARLNASEAGAARARAGVAQAKSDADVRIAQYTSDLETRNAQMVETVAETVERLKRDTAARVATAESHAQDSIDDARDRAESQIRELSQDRDRHADMVGLGRKHAAWAQHKLRLLLEEMQGNMGYHHQHPLVTFLYEICEDFGWFRNECDNFLGTCFLYDDEVSDLGPVPDEEGGTLFNRPSRNSSKVTSPGNTEEEVSQPEASASSSGAAATDQQANREENPLFIDDHHQKERDDRVIKTEDEDIGPQIGVSANGLGQLEQGHADLSPSTKRASDSEGQTGHSDKRQRTE</sequence>
<feature type="region of interest" description="Disordered" evidence="1">
    <location>
        <begin position="118"/>
        <end position="148"/>
    </location>
</feature>
<dbReference type="VEuPathDB" id="FungiDB:FOXG_15684"/>
<dbReference type="VEuPathDB" id="FungiDB:FOMG_15509"/>
<dbReference type="VEuPathDB" id="FungiDB:FOIG_12570"/>